<dbReference type="EMBL" id="BGZK01000365">
    <property type="protein sequence ID" value="GBP39430.1"/>
    <property type="molecule type" value="Genomic_DNA"/>
</dbReference>
<proteinExistence type="predicted"/>
<dbReference type="Proteomes" id="UP000299102">
    <property type="component" value="Unassembled WGS sequence"/>
</dbReference>
<evidence type="ECO:0000313" key="1">
    <source>
        <dbReference type="EMBL" id="GBP39430.1"/>
    </source>
</evidence>
<accession>A0A4C1VLN0</accession>
<protein>
    <submittedName>
        <fullName evidence="1">Uncharacterized protein</fullName>
    </submittedName>
</protein>
<name>A0A4C1VLN0_EUMVA</name>
<dbReference type="AlphaFoldDB" id="A0A4C1VLN0"/>
<organism evidence="1 2">
    <name type="scientific">Eumeta variegata</name>
    <name type="common">Bagworm moth</name>
    <name type="synonym">Eumeta japonica</name>
    <dbReference type="NCBI Taxonomy" id="151549"/>
    <lineage>
        <taxon>Eukaryota</taxon>
        <taxon>Metazoa</taxon>
        <taxon>Ecdysozoa</taxon>
        <taxon>Arthropoda</taxon>
        <taxon>Hexapoda</taxon>
        <taxon>Insecta</taxon>
        <taxon>Pterygota</taxon>
        <taxon>Neoptera</taxon>
        <taxon>Endopterygota</taxon>
        <taxon>Lepidoptera</taxon>
        <taxon>Glossata</taxon>
        <taxon>Ditrysia</taxon>
        <taxon>Tineoidea</taxon>
        <taxon>Psychidae</taxon>
        <taxon>Oiketicinae</taxon>
        <taxon>Eumeta</taxon>
    </lineage>
</organism>
<sequence>MDPDLVTIEPAQEYPFKQRKKSNSIFNICYESMSYATIRQTEGRTSRKYKEQVQLVTLVYTAHTWTDTRARAACTRSHARTH</sequence>
<gene>
    <name evidence="1" type="ORF">EVAR_95882_1</name>
</gene>
<evidence type="ECO:0000313" key="2">
    <source>
        <dbReference type="Proteomes" id="UP000299102"/>
    </source>
</evidence>
<reference evidence="1 2" key="1">
    <citation type="journal article" date="2019" name="Commun. Biol.">
        <title>The bagworm genome reveals a unique fibroin gene that provides high tensile strength.</title>
        <authorList>
            <person name="Kono N."/>
            <person name="Nakamura H."/>
            <person name="Ohtoshi R."/>
            <person name="Tomita M."/>
            <person name="Numata K."/>
            <person name="Arakawa K."/>
        </authorList>
    </citation>
    <scope>NUCLEOTIDE SEQUENCE [LARGE SCALE GENOMIC DNA]</scope>
</reference>
<comment type="caution">
    <text evidence="1">The sequence shown here is derived from an EMBL/GenBank/DDBJ whole genome shotgun (WGS) entry which is preliminary data.</text>
</comment>
<keyword evidence="2" id="KW-1185">Reference proteome</keyword>